<dbReference type="Proteomes" id="UP000324800">
    <property type="component" value="Unassembled WGS sequence"/>
</dbReference>
<reference evidence="1 2" key="1">
    <citation type="submission" date="2019-03" db="EMBL/GenBank/DDBJ databases">
        <title>Single cell metagenomics reveals metabolic interactions within the superorganism composed of flagellate Streblomastix strix and complex community of Bacteroidetes bacteria on its surface.</title>
        <authorList>
            <person name="Treitli S.C."/>
            <person name="Kolisko M."/>
            <person name="Husnik F."/>
            <person name="Keeling P."/>
            <person name="Hampl V."/>
        </authorList>
    </citation>
    <scope>NUCLEOTIDE SEQUENCE [LARGE SCALE GENOMIC DNA]</scope>
    <source>
        <strain evidence="1">ST1C</strain>
    </source>
</reference>
<name>A0A5J4W760_9EUKA</name>
<comment type="caution">
    <text evidence="1">The sequence shown here is derived from an EMBL/GenBank/DDBJ whole genome shotgun (WGS) entry which is preliminary data.</text>
</comment>
<sequence length="134" mass="14599">MPEALAQYPLKQSVLIPANFIVLLNNYEICNAVKDPLPAQLTNKGTAGHPTKMTIRNFASQATEYFDCLNCVCKIPLSIRDVICSYPSYLLVCNQIIVDTTDLILNIAERHSPSETLQTIALASTAGLVVKGSC</sequence>
<evidence type="ECO:0000313" key="2">
    <source>
        <dbReference type="Proteomes" id="UP000324800"/>
    </source>
</evidence>
<accession>A0A5J4W760</accession>
<dbReference type="EMBL" id="SNRW01003243">
    <property type="protein sequence ID" value="KAA6390363.1"/>
    <property type="molecule type" value="Genomic_DNA"/>
</dbReference>
<protein>
    <submittedName>
        <fullName evidence="1">Uncharacterized protein</fullName>
    </submittedName>
</protein>
<dbReference type="AlphaFoldDB" id="A0A5J4W760"/>
<proteinExistence type="predicted"/>
<gene>
    <name evidence="1" type="ORF">EZS28_014113</name>
</gene>
<organism evidence="1 2">
    <name type="scientific">Streblomastix strix</name>
    <dbReference type="NCBI Taxonomy" id="222440"/>
    <lineage>
        <taxon>Eukaryota</taxon>
        <taxon>Metamonada</taxon>
        <taxon>Preaxostyla</taxon>
        <taxon>Oxymonadida</taxon>
        <taxon>Streblomastigidae</taxon>
        <taxon>Streblomastix</taxon>
    </lineage>
</organism>
<evidence type="ECO:0000313" key="1">
    <source>
        <dbReference type="EMBL" id="KAA6390363.1"/>
    </source>
</evidence>